<evidence type="ECO:0000256" key="3">
    <source>
        <dbReference type="ARBA" id="ARBA00022576"/>
    </source>
</evidence>
<dbReference type="InterPro" id="IPR015424">
    <property type="entry name" value="PyrdxlP-dep_Trfase"/>
</dbReference>
<proteinExistence type="inferred from homology"/>
<dbReference type="PANTHER" id="PTHR21152">
    <property type="entry name" value="AMINOTRANSFERASE CLASS V"/>
    <property type="match status" value="1"/>
</dbReference>
<dbReference type="Gene3D" id="3.40.640.10">
    <property type="entry name" value="Type I PLP-dependent aspartate aminotransferase-like (Major domain)"/>
    <property type="match status" value="1"/>
</dbReference>
<dbReference type="GO" id="GO:0008453">
    <property type="term" value="F:alanine-glyoxylate transaminase activity"/>
    <property type="evidence" value="ECO:0007669"/>
    <property type="project" value="TreeGrafter"/>
</dbReference>
<dbReference type="PANTHER" id="PTHR21152:SF24">
    <property type="entry name" value="ALANINE--GLYOXYLATE AMINOTRANSFERASE 1"/>
    <property type="match status" value="1"/>
</dbReference>
<keyword evidence="5 7" id="KW-0663">Pyridoxal phosphate</keyword>
<keyword evidence="10" id="KW-1185">Reference proteome</keyword>
<keyword evidence="3 9" id="KW-0032">Aminotransferase</keyword>
<accession>A0A1Q4V5T6</accession>
<dbReference type="EMBL" id="LFBV01000005">
    <property type="protein sequence ID" value="OKH93181.1"/>
    <property type="molecule type" value="Genomic_DNA"/>
</dbReference>
<dbReference type="SUPFAM" id="SSF53383">
    <property type="entry name" value="PLP-dependent transferases"/>
    <property type="match status" value="1"/>
</dbReference>
<comment type="cofactor">
    <cofactor evidence="1 7">
        <name>pyridoxal 5'-phosphate</name>
        <dbReference type="ChEBI" id="CHEBI:597326"/>
    </cofactor>
</comment>
<dbReference type="GO" id="GO:0019265">
    <property type="term" value="P:glycine biosynthetic process, by transamination of glyoxylate"/>
    <property type="evidence" value="ECO:0007669"/>
    <property type="project" value="TreeGrafter"/>
</dbReference>
<evidence type="ECO:0000256" key="2">
    <source>
        <dbReference type="ARBA" id="ARBA00009236"/>
    </source>
</evidence>
<dbReference type="InterPro" id="IPR015422">
    <property type="entry name" value="PyrdxlP-dep_Trfase_small"/>
</dbReference>
<evidence type="ECO:0000256" key="5">
    <source>
        <dbReference type="ARBA" id="ARBA00022898"/>
    </source>
</evidence>
<dbReference type="RefSeq" id="WP_073791597.1">
    <property type="nucleotide sequence ID" value="NZ_JAPEPH010000002.1"/>
</dbReference>
<keyword evidence="4 9" id="KW-0808">Transferase</keyword>
<comment type="similarity">
    <text evidence="2">Belongs to the class-V pyridoxal-phosphate-dependent aminotransferase family.</text>
</comment>
<organism evidence="9 10">
    <name type="scientific">Streptomyces uncialis</name>
    <dbReference type="NCBI Taxonomy" id="1048205"/>
    <lineage>
        <taxon>Bacteria</taxon>
        <taxon>Bacillati</taxon>
        <taxon>Actinomycetota</taxon>
        <taxon>Actinomycetes</taxon>
        <taxon>Kitasatosporales</taxon>
        <taxon>Streptomycetaceae</taxon>
        <taxon>Streptomyces</taxon>
    </lineage>
</organism>
<gene>
    <name evidence="9" type="ORF">AB852_20315</name>
</gene>
<dbReference type="STRING" id="1048205.AB852_20315"/>
<comment type="caution">
    <text evidence="9">The sequence shown here is derived from an EMBL/GenBank/DDBJ whole genome shotgun (WGS) entry which is preliminary data.</text>
</comment>
<evidence type="ECO:0000256" key="1">
    <source>
        <dbReference type="ARBA" id="ARBA00001933"/>
    </source>
</evidence>
<dbReference type="GO" id="GO:0004760">
    <property type="term" value="F:L-serine-pyruvate transaminase activity"/>
    <property type="evidence" value="ECO:0007669"/>
    <property type="project" value="TreeGrafter"/>
</dbReference>
<evidence type="ECO:0000313" key="9">
    <source>
        <dbReference type="EMBL" id="OKH93181.1"/>
    </source>
</evidence>
<feature type="binding site" evidence="6">
    <location>
        <position position="321"/>
    </location>
    <ligand>
        <name>substrate</name>
    </ligand>
</feature>
<dbReference type="InterPro" id="IPR015421">
    <property type="entry name" value="PyrdxlP-dep_Trfase_major"/>
</dbReference>
<sequence>MSHPLLDLAPLTADRFAAIERRVAGLLATEQDVVITQGEALLPLEGCIRGAAGPGTTALNVITGPYGQTFGDWLRDCGAKVIDLAVPYHAAVTPEEVERALADRPEIDFVSLVHAEAATGNTNPVAAIGEVVRRHGALFMLDAVASVAAEPLLPDAWGVDLCVIGAQKAMGGPAGVSAVSVSERAWARMAANPQAPRRSYLSLLDWKERWIDAGRRALLHAPAQLEMLALEACVERIESVGPDIVMARHAAAARATRAGATALGIGLEPYVTEARDAAPVATTLRVPADADASAVVARALALDPGLPLVAGGGALAREMVRVNHYGPDATDEVVERSLAALAGALSG</sequence>
<feature type="modified residue" description="N6-(pyridoxal phosphate)lysine" evidence="7">
    <location>
        <position position="168"/>
    </location>
</feature>
<evidence type="ECO:0000313" key="10">
    <source>
        <dbReference type="Proteomes" id="UP000186455"/>
    </source>
</evidence>
<dbReference type="AlphaFoldDB" id="A0A1Q4V5T6"/>
<evidence type="ECO:0000259" key="8">
    <source>
        <dbReference type="Pfam" id="PF00266"/>
    </source>
</evidence>
<dbReference type="InterPro" id="IPR024169">
    <property type="entry name" value="SP_NH2Trfase/AEP_transaminase"/>
</dbReference>
<dbReference type="Gene3D" id="3.90.1150.10">
    <property type="entry name" value="Aspartate Aminotransferase, domain 1"/>
    <property type="match status" value="1"/>
</dbReference>
<evidence type="ECO:0000256" key="4">
    <source>
        <dbReference type="ARBA" id="ARBA00022679"/>
    </source>
</evidence>
<dbReference type="PIRSF" id="PIRSF000524">
    <property type="entry name" value="SPT"/>
    <property type="match status" value="1"/>
</dbReference>
<feature type="domain" description="Aminotransferase class V" evidence="8">
    <location>
        <begin position="18"/>
        <end position="253"/>
    </location>
</feature>
<protein>
    <submittedName>
        <fullName evidence="9">Aspartate aminotransferase</fullName>
    </submittedName>
</protein>
<dbReference type="InterPro" id="IPR000192">
    <property type="entry name" value="Aminotrans_V_dom"/>
</dbReference>
<name>A0A1Q4V5T6_9ACTN</name>
<reference evidence="9 10" key="1">
    <citation type="submission" date="2015-06" db="EMBL/GenBank/DDBJ databases">
        <title>Cloning and characterization of the uncialamcin biosynthetic gene cluster.</title>
        <authorList>
            <person name="Yan X."/>
            <person name="Huang T."/>
            <person name="Ge H."/>
            <person name="Shen B."/>
        </authorList>
    </citation>
    <scope>NUCLEOTIDE SEQUENCE [LARGE SCALE GENOMIC DNA]</scope>
    <source>
        <strain evidence="9 10">DCA2648</strain>
    </source>
</reference>
<evidence type="ECO:0000256" key="6">
    <source>
        <dbReference type="PIRSR" id="PIRSR000524-1"/>
    </source>
</evidence>
<evidence type="ECO:0000256" key="7">
    <source>
        <dbReference type="PIRSR" id="PIRSR000524-50"/>
    </source>
</evidence>
<dbReference type="Pfam" id="PF00266">
    <property type="entry name" value="Aminotran_5"/>
    <property type="match status" value="1"/>
</dbReference>
<dbReference type="Proteomes" id="UP000186455">
    <property type="component" value="Unassembled WGS sequence"/>
</dbReference>